<dbReference type="EC" id="2.10.1.1" evidence="11"/>
<dbReference type="Pfam" id="PF00994">
    <property type="entry name" value="MoCF_biosynth"/>
    <property type="match status" value="1"/>
</dbReference>
<evidence type="ECO:0000256" key="10">
    <source>
        <dbReference type="ARBA" id="ARBA00047317"/>
    </source>
</evidence>
<evidence type="ECO:0000256" key="11">
    <source>
        <dbReference type="RuleBase" id="RU365090"/>
    </source>
</evidence>
<evidence type="ECO:0000313" key="13">
    <source>
        <dbReference type="EMBL" id="PTL60467.1"/>
    </source>
</evidence>
<dbReference type="CDD" id="cd00887">
    <property type="entry name" value="MoeA"/>
    <property type="match status" value="1"/>
</dbReference>
<dbReference type="Gene3D" id="3.40.980.10">
    <property type="entry name" value="MoaB/Mog-like domain"/>
    <property type="match status" value="1"/>
</dbReference>
<evidence type="ECO:0000256" key="2">
    <source>
        <dbReference type="ARBA" id="ARBA00002901"/>
    </source>
</evidence>
<dbReference type="InterPro" id="IPR036425">
    <property type="entry name" value="MoaB/Mog-like_dom_sf"/>
</dbReference>
<dbReference type="InterPro" id="IPR036135">
    <property type="entry name" value="MoeA_linker/N_sf"/>
</dbReference>
<dbReference type="FunFam" id="2.170.190.11:FF:000001">
    <property type="entry name" value="Molybdopterin molybdenumtransferase"/>
    <property type="match status" value="1"/>
</dbReference>
<dbReference type="EMBL" id="PYYB01000001">
    <property type="protein sequence ID" value="PTL60467.1"/>
    <property type="molecule type" value="Genomic_DNA"/>
</dbReference>
<name>A0A2T4UMI9_9ACTN</name>
<comment type="catalytic activity">
    <reaction evidence="10">
        <text>adenylyl-molybdopterin + molybdate = Mo-molybdopterin + AMP + H(+)</text>
        <dbReference type="Rhea" id="RHEA:35047"/>
        <dbReference type="ChEBI" id="CHEBI:15378"/>
        <dbReference type="ChEBI" id="CHEBI:36264"/>
        <dbReference type="ChEBI" id="CHEBI:62727"/>
        <dbReference type="ChEBI" id="CHEBI:71302"/>
        <dbReference type="ChEBI" id="CHEBI:456215"/>
        <dbReference type="EC" id="2.10.1.1"/>
    </reaction>
</comment>
<keyword evidence="6 11" id="KW-0808">Transferase</keyword>
<feature type="domain" description="MoaB/Mog" evidence="12">
    <location>
        <begin position="176"/>
        <end position="314"/>
    </location>
</feature>
<sequence length="393" mass="39831">MTSLLPVDAARAAVLAAVTPLGTEEVPLAQALGRVLARDVRAGGDVPPFRNSAMDGFAVAAGPADRRLRIVGESRAGSPAAVALGPGDAVRISTGAAVPDGADAVVMVERTEEHPDGTVTVHDEATPDRNVRGVGEDLRAGTVAVPAGTTLGPAALGVAATAGVAHVTCARRPRVALLATGDELVPIGEPLPPGGIHDSNAVALAGYVALAGGEVVSRTRTPDTAEATRAAIREALADADVLISTGGVSVGAHDHVKDALAAAGVEERFWRVALRPGKPTWFGVRGEQLVLGLPGNPVSAMVTFLLFARPALLVLQGAPALAPRDTAVLTRAVPRHAVRDEMVRVTLDGDRATPTGPQGSHVMTSMLAADALALVPMGEGELPAGAEVAVERL</sequence>
<dbReference type="PANTHER" id="PTHR10192">
    <property type="entry name" value="MOLYBDOPTERIN BIOSYNTHESIS PROTEIN"/>
    <property type="match status" value="1"/>
</dbReference>
<dbReference type="SUPFAM" id="SSF53218">
    <property type="entry name" value="Molybdenum cofactor biosynthesis proteins"/>
    <property type="match status" value="1"/>
</dbReference>
<dbReference type="GO" id="GO:0005829">
    <property type="term" value="C:cytosol"/>
    <property type="evidence" value="ECO:0007669"/>
    <property type="project" value="TreeGrafter"/>
</dbReference>
<dbReference type="PROSITE" id="PS01079">
    <property type="entry name" value="MOCF_BIOSYNTHESIS_2"/>
    <property type="match status" value="1"/>
</dbReference>
<evidence type="ECO:0000256" key="7">
    <source>
        <dbReference type="ARBA" id="ARBA00022723"/>
    </source>
</evidence>
<dbReference type="OrthoDB" id="9804758at2"/>
<dbReference type="NCBIfam" id="NF045515">
    <property type="entry name" value="Glp_gephyrin"/>
    <property type="match status" value="1"/>
</dbReference>
<dbReference type="InterPro" id="IPR038987">
    <property type="entry name" value="MoeA-like"/>
</dbReference>
<dbReference type="Gene3D" id="2.170.190.11">
    <property type="entry name" value="Molybdopterin biosynthesis moea protein, domain 3"/>
    <property type="match status" value="1"/>
</dbReference>
<evidence type="ECO:0000256" key="5">
    <source>
        <dbReference type="ARBA" id="ARBA00022505"/>
    </source>
</evidence>
<comment type="function">
    <text evidence="2 11">Catalyzes the insertion of molybdate into adenylated molybdopterin with the concomitant release of AMP.</text>
</comment>
<evidence type="ECO:0000256" key="4">
    <source>
        <dbReference type="ARBA" id="ARBA00010763"/>
    </source>
</evidence>
<dbReference type="Pfam" id="PF03454">
    <property type="entry name" value="MoeA_C"/>
    <property type="match status" value="1"/>
</dbReference>
<dbReference type="Proteomes" id="UP000240739">
    <property type="component" value="Unassembled WGS sequence"/>
</dbReference>
<accession>A0A2T4UMI9</accession>
<dbReference type="InterPro" id="IPR005110">
    <property type="entry name" value="MoeA_linker/N"/>
</dbReference>
<dbReference type="Pfam" id="PF03453">
    <property type="entry name" value="MoeA_N"/>
    <property type="match status" value="1"/>
</dbReference>
<keyword evidence="5 11" id="KW-0500">Molybdenum</keyword>
<dbReference type="InterPro" id="IPR008284">
    <property type="entry name" value="MoCF_biosynth_CS"/>
</dbReference>
<dbReference type="SMART" id="SM00852">
    <property type="entry name" value="MoCF_biosynth"/>
    <property type="match status" value="1"/>
</dbReference>
<dbReference type="SUPFAM" id="SSF63867">
    <property type="entry name" value="MoeA C-terminal domain-like"/>
    <property type="match status" value="1"/>
</dbReference>
<protein>
    <recommendedName>
        <fullName evidence="11">Molybdopterin molybdenumtransferase</fullName>
        <ecNumber evidence="11">2.10.1.1</ecNumber>
    </recommendedName>
</protein>
<dbReference type="GO" id="GO:0061599">
    <property type="term" value="F:molybdopterin molybdotransferase activity"/>
    <property type="evidence" value="ECO:0007669"/>
    <property type="project" value="UniProtKB-UniRule"/>
</dbReference>
<dbReference type="FunFam" id="3.40.980.10:FF:000004">
    <property type="entry name" value="Molybdopterin molybdenumtransferase"/>
    <property type="match status" value="1"/>
</dbReference>
<comment type="pathway">
    <text evidence="3 11">Cofactor biosynthesis; molybdopterin biosynthesis.</text>
</comment>
<dbReference type="SUPFAM" id="SSF63882">
    <property type="entry name" value="MoeA N-terminal region -like"/>
    <property type="match status" value="1"/>
</dbReference>
<keyword evidence="14" id="KW-1185">Reference proteome</keyword>
<evidence type="ECO:0000256" key="9">
    <source>
        <dbReference type="ARBA" id="ARBA00023150"/>
    </source>
</evidence>
<evidence type="ECO:0000256" key="1">
    <source>
        <dbReference type="ARBA" id="ARBA00001946"/>
    </source>
</evidence>
<dbReference type="UniPathway" id="UPA00344"/>
<evidence type="ECO:0000259" key="12">
    <source>
        <dbReference type="SMART" id="SM00852"/>
    </source>
</evidence>
<dbReference type="NCBIfam" id="TIGR00177">
    <property type="entry name" value="molyb_syn"/>
    <property type="match status" value="1"/>
</dbReference>
<dbReference type="Gene3D" id="3.90.105.10">
    <property type="entry name" value="Molybdopterin biosynthesis moea protein, domain 2"/>
    <property type="match status" value="1"/>
</dbReference>
<dbReference type="PANTHER" id="PTHR10192:SF5">
    <property type="entry name" value="GEPHYRIN"/>
    <property type="match status" value="1"/>
</dbReference>
<comment type="caution">
    <text evidence="13">The sequence shown here is derived from an EMBL/GenBank/DDBJ whole genome shotgun (WGS) entry which is preliminary data.</text>
</comment>
<dbReference type="GO" id="GO:0046872">
    <property type="term" value="F:metal ion binding"/>
    <property type="evidence" value="ECO:0007669"/>
    <property type="project" value="UniProtKB-UniRule"/>
</dbReference>
<dbReference type="InterPro" id="IPR001453">
    <property type="entry name" value="MoaB/Mog_dom"/>
</dbReference>
<dbReference type="GO" id="GO:0006777">
    <property type="term" value="P:Mo-molybdopterin cofactor biosynthetic process"/>
    <property type="evidence" value="ECO:0007669"/>
    <property type="project" value="UniProtKB-UniRule"/>
</dbReference>
<dbReference type="AlphaFoldDB" id="A0A2T4UMI9"/>
<dbReference type="InterPro" id="IPR005111">
    <property type="entry name" value="MoeA_C_domain_IV"/>
</dbReference>
<gene>
    <name evidence="13" type="ORF">C7Y72_12865</name>
</gene>
<comment type="cofactor">
    <cofactor evidence="1 11">
        <name>Mg(2+)</name>
        <dbReference type="ChEBI" id="CHEBI:18420"/>
    </cofactor>
</comment>
<reference evidence="13 14" key="1">
    <citation type="submission" date="2018-03" db="EMBL/GenBank/DDBJ databases">
        <title>Aquarubrobacter algicola gen. nov., sp. nov., a novel actinobacterium isolated from shallow eutrophic lake during the end of cyanobacterial harmful algal blooms.</title>
        <authorList>
            <person name="Chun S.J."/>
        </authorList>
    </citation>
    <scope>NUCLEOTIDE SEQUENCE [LARGE SCALE GENOMIC DNA]</scope>
    <source>
        <strain evidence="13 14">Seoho-28</strain>
    </source>
</reference>
<keyword evidence="9 11" id="KW-0501">Molybdenum cofactor biosynthesis</keyword>
<keyword evidence="7 11" id="KW-0479">Metal-binding</keyword>
<evidence type="ECO:0000256" key="8">
    <source>
        <dbReference type="ARBA" id="ARBA00022842"/>
    </source>
</evidence>
<evidence type="ECO:0000256" key="6">
    <source>
        <dbReference type="ARBA" id="ARBA00022679"/>
    </source>
</evidence>
<dbReference type="InterPro" id="IPR036688">
    <property type="entry name" value="MoeA_C_domain_IV_sf"/>
</dbReference>
<evidence type="ECO:0000313" key="14">
    <source>
        <dbReference type="Proteomes" id="UP000240739"/>
    </source>
</evidence>
<comment type="similarity">
    <text evidence="4 11">Belongs to the MoeA family.</text>
</comment>
<evidence type="ECO:0000256" key="3">
    <source>
        <dbReference type="ARBA" id="ARBA00005046"/>
    </source>
</evidence>
<proteinExistence type="inferred from homology"/>
<dbReference type="Gene3D" id="2.40.340.10">
    <property type="entry name" value="MoeA, C-terminal, domain IV"/>
    <property type="match status" value="1"/>
</dbReference>
<dbReference type="RefSeq" id="WP_107569116.1">
    <property type="nucleotide sequence ID" value="NZ_PYYB01000001.1"/>
</dbReference>
<organism evidence="13 14">
    <name type="scientific">Paraconexibacter algicola</name>
    <dbReference type="NCBI Taxonomy" id="2133960"/>
    <lineage>
        <taxon>Bacteria</taxon>
        <taxon>Bacillati</taxon>
        <taxon>Actinomycetota</taxon>
        <taxon>Thermoleophilia</taxon>
        <taxon>Solirubrobacterales</taxon>
        <taxon>Paraconexibacteraceae</taxon>
        <taxon>Paraconexibacter</taxon>
    </lineage>
</organism>
<keyword evidence="8 11" id="KW-0460">Magnesium</keyword>